<accession>A0A8J7MGG6</accession>
<feature type="domain" description="Transposase IS200-like" evidence="1">
    <location>
        <begin position="18"/>
        <end position="135"/>
    </location>
</feature>
<dbReference type="RefSeq" id="WP_200312609.1">
    <property type="nucleotide sequence ID" value="NZ_JAENIM010000046.1"/>
</dbReference>
<protein>
    <submittedName>
        <fullName evidence="2">Transposase</fullName>
    </submittedName>
</protein>
<dbReference type="AlphaFoldDB" id="A0A8J7MGG6"/>
<keyword evidence="3" id="KW-1185">Reference proteome</keyword>
<reference evidence="2" key="1">
    <citation type="submission" date="2021-01" db="EMBL/GenBank/DDBJ databases">
        <title>Modified the classification status of verrucomicrobia.</title>
        <authorList>
            <person name="Feng X."/>
        </authorList>
    </citation>
    <scope>NUCLEOTIDE SEQUENCE</scope>
    <source>
        <strain evidence="2">_KCTC 22039</strain>
    </source>
</reference>
<dbReference type="EMBL" id="JAENIM010000046">
    <property type="protein sequence ID" value="MBK1792597.1"/>
    <property type="molecule type" value="Genomic_DNA"/>
</dbReference>
<proteinExistence type="predicted"/>
<dbReference type="SMART" id="SM01321">
    <property type="entry name" value="Y1_Tnp"/>
    <property type="match status" value="1"/>
</dbReference>
<comment type="caution">
    <text evidence="2">The sequence shown here is derived from an EMBL/GenBank/DDBJ whole genome shotgun (WGS) entry which is preliminary data.</text>
</comment>
<dbReference type="PANTHER" id="PTHR36966">
    <property type="entry name" value="REP-ASSOCIATED TYROSINE TRANSPOSASE"/>
    <property type="match status" value="1"/>
</dbReference>
<dbReference type="GO" id="GO:0006313">
    <property type="term" value="P:DNA transposition"/>
    <property type="evidence" value="ECO:0007669"/>
    <property type="project" value="InterPro"/>
</dbReference>
<dbReference type="InterPro" id="IPR002686">
    <property type="entry name" value="Transposase_17"/>
</dbReference>
<evidence type="ECO:0000313" key="3">
    <source>
        <dbReference type="Proteomes" id="UP000624703"/>
    </source>
</evidence>
<dbReference type="GO" id="GO:0043565">
    <property type="term" value="F:sequence-specific DNA binding"/>
    <property type="evidence" value="ECO:0007669"/>
    <property type="project" value="TreeGrafter"/>
</dbReference>
<dbReference type="Proteomes" id="UP000624703">
    <property type="component" value="Unassembled WGS sequence"/>
</dbReference>
<dbReference type="InterPro" id="IPR036515">
    <property type="entry name" value="Transposase_17_sf"/>
</dbReference>
<dbReference type="SUPFAM" id="SSF143422">
    <property type="entry name" value="Transposase IS200-like"/>
    <property type="match status" value="1"/>
</dbReference>
<sequence length="182" mass="21440">MEKNPTIKWPHAPPHLKGDRGAYMITAGTYLKAHYFGSRKRLKFLSNQLLELAEEFGWRPQAWAVFSNHYHILASSPKDGNKHLGQFMRILHGRSARYVNELDNVVGRKVWHNYWDTEITHHSSYLARLAYINQNPVKHGLVRVSEDYDWCSMAWFMRNSTRAQYKFVSNFNTDLVRVIDPY</sequence>
<dbReference type="Pfam" id="PF01797">
    <property type="entry name" value="Y1_Tnp"/>
    <property type="match status" value="1"/>
</dbReference>
<gene>
    <name evidence="2" type="ORF">JIN82_15640</name>
</gene>
<dbReference type="Gene3D" id="3.30.70.1290">
    <property type="entry name" value="Transposase IS200-like"/>
    <property type="match status" value="1"/>
</dbReference>
<evidence type="ECO:0000313" key="2">
    <source>
        <dbReference type="EMBL" id="MBK1792597.1"/>
    </source>
</evidence>
<dbReference type="PANTHER" id="PTHR36966:SF1">
    <property type="entry name" value="REP-ASSOCIATED TYROSINE TRANSPOSASE"/>
    <property type="match status" value="1"/>
</dbReference>
<dbReference type="InterPro" id="IPR052715">
    <property type="entry name" value="RAYT_transposase"/>
</dbReference>
<evidence type="ECO:0000259" key="1">
    <source>
        <dbReference type="SMART" id="SM01321"/>
    </source>
</evidence>
<dbReference type="GO" id="GO:0004803">
    <property type="term" value="F:transposase activity"/>
    <property type="evidence" value="ECO:0007669"/>
    <property type="project" value="InterPro"/>
</dbReference>
<organism evidence="2 3">
    <name type="scientific">Persicirhabdus sediminis</name>
    <dbReference type="NCBI Taxonomy" id="454144"/>
    <lineage>
        <taxon>Bacteria</taxon>
        <taxon>Pseudomonadati</taxon>
        <taxon>Verrucomicrobiota</taxon>
        <taxon>Verrucomicrobiia</taxon>
        <taxon>Verrucomicrobiales</taxon>
        <taxon>Verrucomicrobiaceae</taxon>
        <taxon>Persicirhabdus</taxon>
    </lineage>
</organism>
<name>A0A8J7MGG6_9BACT</name>